<keyword evidence="1" id="KW-0812">Transmembrane</keyword>
<reference evidence="2" key="3">
    <citation type="submission" date="2025-09" db="UniProtKB">
        <authorList>
            <consortium name="Ensembl"/>
        </authorList>
    </citation>
    <scope>IDENTIFICATION</scope>
</reference>
<dbReference type="GO" id="GO:0005245">
    <property type="term" value="F:voltage-gated calcium channel activity"/>
    <property type="evidence" value="ECO:0007669"/>
    <property type="project" value="InterPro"/>
</dbReference>
<dbReference type="GeneTree" id="ENSGT00950000182837"/>
<dbReference type="Ensembl" id="ENSHHUT00000020164.1">
    <property type="protein sequence ID" value="ENSHHUP00000019445.1"/>
    <property type="gene ID" value="ENSHHUG00000012160.1"/>
</dbReference>
<dbReference type="GO" id="GO:0005891">
    <property type="term" value="C:voltage-gated calcium channel complex"/>
    <property type="evidence" value="ECO:0007669"/>
    <property type="project" value="InterPro"/>
</dbReference>
<evidence type="ECO:0000256" key="1">
    <source>
        <dbReference type="SAM" id="Phobius"/>
    </source>
</evidence>
<dbReference type="STRING" id="62062.ENSHHUP00000019445"/>
<dbReference type="PANTHER" id="PTHR11824">
    <property type="entry name" value="VOLTAGE-DEPENDENT CALCIUM CHANNEL BETA SUBUNIT"/>
    <property type="match status" value="1"/>
</dbReference>
<dbReference type="InterPro" id="IPR027417">
    <property type="entry name" value="P-loop_NTPase"/>
</dbReference>
<accession>A0A4W5L5N2</accession>
<proteinExistence type="predicted"/>
<dbReference type="InterPro" id="IPR000584">
    <property type="entry name" value="VDCC_L_bsu"/>
</dbReference>
<reference evidence="2" key="2">
    <citation type="submission" date="2025-08" db="UniProtKB">
        <authorList>
            <consortium name="Ensembl"/>
        </authorList>
    </citation>
    <scope>IDENTIFICATION</scope>
</reference>
<dbReference type="AlphaFoldDB" id="A0A4W5L5N2"/>
<keyword evidence="1" id="KW-0472">Membrane</keyword>
<evidence type="ECO:0000313" key="3">
    <source>
        <dbReference type="Proteomes" id="UP000314982"/>
    </source>
</evidence>
<dbReference type="Proteomes" id="UP000314982">
    <property type="component" value="Unassembled WGS sequence"/>
</dbReference>
<feature type="transmembrane region" description="Helical" evidence="1">
    <location>
        <begin position="59"/>
        <end position="82"/>
    </location>
</feature>
<organism evidence="2 3">
    <name type="scientific">Hucho hucho</name>
    <name type="common">huchen</name>
    <dbReference type="NCBI Taxonomy" id="62062"/>
    <lineage>
        <taxon>Eukaryota</taxon>
        <taxon>Metazoa</taxon>
        <taxon>Chordata</taxon>
        <taxon>Craniata</taxon>
        <taxon>Vertebrata</taxon>
        <taxon>Euteleostomi</taxon>
        <taxon>Actinopterygii</taxon>
        <taxon>Neopterygii</taxon>
        <taxon>Teleostei</taxon>
        <taxon>Protacanthopterygii</taxon>
        <taxon>Salmoniformes</taxon>
        <taxon>Salmonidae</taxon>
        <taxon>Salmoninae</taxon>
        <taxon>Hucho</taxon>
    </lineage>
</organism>
<keyword evidence="3" id="KW-1185">Reference proteome</keyword>
<reference evidence="3" key="1">
    <citation type="submission" date="2018-06" db="EMBL/GenBank/DDBJ databases">
        <title>Genome assembly of Danube salmon.</title>
        <authorList>
            <person name="Macqueen D.J."/>
            <person name="Gundappa M.K."/>
        </authorList>
    </citation>
    <scope>NUCLEOTIDE SEQUENCE [LARGE SCALE GENOMIC DNA]</scope>
</reference>
<protein>
    <submittedName>
        <fullName evidence="2">Uncharacterized protein</fullName>
    </submittedName>
</protein>
<dbReference type="PRINTS" id="PR01626">
    <property type="entry name" value="LCACHANNELB"/>
</dbReference>
<keyword evidence="1" id="KW-1133">Transmembrane helix</keyword>
<dbReference type="Gene3D" id="3.40.50.300">
    <property type="entry name" value="P-loop containing nucleotide triphosphate hydrolases"/>
    <property type="match status" value="1"/>
</dbReference>
<sequence length="84" mass="9564">MMQKALFDFLKHRFDGRISITRVTADLSLAKRSVLNKKAIMERSNARSSLGKYKRTCPAVLISFNVDICLFFHLLLGCVITLCQ</sequence>
<name>A0A4W5L5N2_9TELE</name>
<evidence type="ECO:0000313" key="2">
    <source>
        <dbReference type="Ensembl" id="ENSHHUP00000019445.1"/>
    </source>
</evidence>